<evidence type="ECO:0000313" key="3">
    <source>
        <dbReference type="Proteomes" id="UP001177023"/>
    </source>
</evidence>
<dbReference type="SUPFAM" id="SSF50494">
    <property type="entry name" value="Trypsin-like serine proteases"/>
    <property type="match status" value="1"/>
</dbReference>
<dbReference type="Proteomes" id="UP001177023">
    <property type="component" value="Unassembled WGS sequence"/>
</dbReference>
<comment type="caution">
    <text evidence="2">The sequence shown here is derived from an EMBL/GenBank/DDBJ whole genome shotgun (WGS) entry which is preliminary data.</text>
</comment>
<dbReference type="InterPro" id="IPR043504">
    <property type="entry name" value="Peptidase_S1_PA_chymotrypsin"/>
</dbReference>
<feature type="domain" description="Peptidase S1" evidence="1">
    <location>
        <begin position="56"/>
        <end position="124"/>
    </location>
</feature>
<evidence type="ECO:0000313" key="2">
    <source>
        <dbReference type="EMBL" id="CAJ0567281.1"/>
    </source>
</evidence>
<name>A0AA36FZ01_9BILA</name>
<dbReference type="Pfam" id="PF00089">
    <property type="entry name" value="Trypsin"/>
    <property type="match status" value="1"/>
</dbReference>
<evidence type="ECO:0000259" key="1">
    <source>
        <dbReference type="Pfam" id="PF00089"/>
    </source>
</evidence>
<dbReference type="EMBL" id="CATQJA010001442">
    <property type="protein sequence ID" value="CAJ0567281.1"/>
    <property type="molecule type" value="Genomic_DNA"/>
</dbReference>
<dbReference type="InterPro" id="IPR001254">
    <property type="entry name" value="Trypsin_dom"/>
</dbReference>
<sequence length="133" mass="14717">MEEARLYYGTVSIKHERSENFSHIGGKNGPILQVSCATNLGNWSRFGTAGAIRTDANETETVQRINVVDIRPYPVAKNDLALMKLERKVSLQPGTTEKIRIAASKWAYDPDEVFIMGWGQTNPRVAAIPAVLS</sequence>
<dbReference type="InterPro" id="IPR009003">
    <property type="entry name" value="Peptidase_S1_PA"/>
</dbReference>
<protein>
    <recommendedName>
        <fullName evidence="1">Peptidase S1 domain-containing protein</fullName>
    </recommendedName>
</protein>
<reference evidence="2" key="1">
    <citation type="submission" date="2023-06" db="EMBL/GenBank/DDBJ databases">
        <authorList>
            <person name="Delattre M."/>
        </authorList>
    </citation>
    <scope>NUCLEOTIDE SEQUENCE</scope>
    <source>
        <strain evidence="2">AF72</strain>
    </source>
</reference>
<organism evidence="2 3">
    <name type="scientific">Mesorhabditis spiculigera</name>
    <dbReference type="NCBI Taxonomy" id="96644"/>
    <lineage>
        <taxon>Eukaryota</taxon>
        <taxon>Metazoa</taxon>
        <taxon>Ecdysozoa</taxon>
        <taxon>Nematoda</taxon>
        <taxon>Chromadorea</taxon>
        <taxon>Rhabditida</taxon>
        <taxon>Rhabditina</taxon>
        <taxon>Rhabditomorpha</taxon>
        <taxon>Rhabditoidea</taxon>
        <taxon>Rhabditidae</taxon>
        <taxon>Mesorhabditinae</taxon>
        <taxon>Mesorhabditis</taxon>
    </lineage>
</organism>
<feature type="non-terminal residue" evidence="2">
    <location>
        <position position="1"/>
    </location>
</feature>
<proteinExistence type="predicted"/>
<dbReference type="GO" id="GO:0004252">
    <property type="term" value="F:serine-type endopeptidase activity"/>
    <property type="evidence" value="ECO:0007669"/>
    <property type="project" value="InterPro"/>
</dbReference>
<keyword evidence="3" id="KW-1185">Reference proteome</keyword>
<dbReference type="AlphaFoldDB" id="A0AA36FZ01"/>
<dbReference type="GO" id="GO:0006508">
    <property type="term" value="P:proteolysis"/>
    <property type="evidence" value="ECO:0007669"/>
    <property type="project" value="InterPro"/>
</dbReference>
<gene>
    <name evidence="2" type="ORF">MSPICULIGERA_LOCUS5838</name>
</gene>
<accession>A0AA36FZ01</accession>
<dbReference type="Gene3D" id="2.40.10.10">
    <property type="entry name" value="Trypsin-like serine proteases"/>
    <property type="match status" value="2"/>
</dbReference>